<organism evidence="4 5">
    <name type="scientific">Plasmodium gonderi</name>
    <dbReference type="NCBI Taxonomy" id="77519"/>
    <lineage>
        <taxon>Eukaryota</taxon>
        <taxon>Sar</taxon>
        <taxon>Alveolata</taxon>
        <taxon>Apicomplexa</taxon>
        <taxon>Aconoidasida</taxon>
        <taxon>Haemosporida</taxon>
        <taxon>Plasmodiidae</taxon>
        <taxon>Plasmodium</taxon>
        <taxon>Plasmodium (Plasmodium)</taxon>
    </lineage>
</organism>
<sequence length="599" mass="70527">MKENYDSFCKDNFENDESKHNTNNEKKKMMIKYMNTVGAGMMDEEISFSDKSKSNKDISDDEVDEGNYVDSEDHIILTDEDAENLGSIEDNDYNSFYPCHKDDKYSMEEIGVGSANKNDLNSNPGSHNNTPQWDTVDEESTPPDDAYAGHSDVDDKELLRVEEGVEAECSSDVNNLHMSGEEGDVVPVYTKESILNIEYVHMNEKKDVMFNSEIKDINEWKSKYRHLTSSFRKLDKELNKTINSEHIDQITRRNIKQHKDFLDNEYKEWLSILQKTVSEFKKNIGAHVSELNEKEYLILSKNIFEDFKEKCLEESYLNGILYLTVMKHDISANENIVKYLEKCYESTNPDKALDSTIQKLLEVNAQIKDIGGKTGTWKDDEHNYFMKIYENNANFGHEFIVGMLKNCINKQEEEIYKHIGWYEKFVTYNNLRNKYLNSINIINLNEQKKNDSKVEEKKHMIQKWREKKRQDSVIKMKELEEMKKEEMKMNKTMRENIKKKKKMIQEQLISKKEEIKKNKIEKQQKSILSEESLQRISERNERILQKKVQSNLNLNEENSEKDKKIAKQKYMHIQSKLLSNTDNLLKRIESSVETIKHIL</sequence>
<name>A0A1Y1JDP4_PLAGO</name>
<keyword evidence="5" id="KW-1185">Reference proteome</keyword>
<dbReference type="RefSeq" id="XP_028543228.1">
    <property type="nucleotide sequence ID" value="XM_028687427.1"/>
</dbReference>
<feature type="compositionally biased region" description="Polar residues" evidence="3">
    <location>
        <begin position="115"/>
        <end position="133"/>
    </location>
</feature>
<feature type="compositionally biased region" description="Basic and acidic residues" evidence="3">
    <location>
        <begin position="48"/>
        <end position="58"/>
    </location>
</feature>
<evidence type="ECO:0000256" key="1">
    <source>
        <dbReference type="ARBA" id="ARBA00023054"/>
    </source>
</evidence>
<evidence type="ECO:0000256" key="3">
    <source>
        <dbReference type="SAM" id="MobiDB-lite"/>
    </source>
</evidence>
<feature type="region of interest" description="Disordered" evidence="3">
    <location>
        <begin position="1"/>
        <end position="25"/>
    </location>
</feature>
<feature type="coiled-coil region" evidence="2">
    <location>
        <begin position="475"/>
        <end position="525"/>
    </location>
</feature>
<evidence type="ECO:0000313" key="4">
    <source>
        <dbReference type="EMBL" id="GAW80639.1"/>
    </source>
</evidence>
<dbReference type="Proteomes" id="UP000195521">
    <property type="component" value="Unassembled WGS sequence"/>
</dbReference>
<proteinExistence type="predicted"/>
<accession>A0A1Y1JDP4</accession>
<keyword evidence="1 2" id="KW-0175">Coiled coil</keyword>
<gene>
    <name evidence="4" type="ORF">PGO_082050</name>
</gene>
<evidence type="ECO:0000313" key="5">
    <source>
        <dbReference type="Proteomes" id="UP000195521"/>
    </source>
</evidence>
<evidence type="ECO:0000256" key="2">
    <source>
        <dbReference type="SAM" id="Coils"/>
    </source>
</evidence>
<dbReference type="OMA" id="MINKDHI"/>
<dbReference type="GeneID" id="39747354"/>
<dbReference type="InterPro" id="IPR039902">
    <property type="entry name" value="CCDC148/CCDC112"/>
</dbReference>
<dbReference type="PANTHER" id="PTHR21549:SF0">
    <property type="entry name" value="COILED-COIL DOMAIN-CONTAINING PROTEIN 112"/>
    <property type="match status" value="1"/>
</dbReference>
<protein>
    <submittedName>
        <fullName evidence="4">Uncharacterized protein</fullName>
    </submittedName>
</protein>
<dbReference type="AlphaFoldDB" id="A0A1Y1JDP4"/>
<feature type="region of interest" description="Disordered" evidence="3">
    <location>
        <begin position="114"/>
        <end position="151"/>
    </location>
</feature>
<reference evidence="5" key="1">
    <citation type="submission" date="2017-04" db="EMBL/GenBank/DDBJ databases">
        <title>Plasmodium gonderi genome.</title>
        <authorList>
            <person name="Arisue N."/>
            <person name="Honma H."/>
            <person name="Kawai S."/>
            <person name="Tougan T."/>
            <person name="Tanabe K."/>
            <person name="Horii T."/>
        </authorList>
    </citation>
    <scope>NUCLEOTIDE SEQUENCE [LARGE SCALE GENOMIC DNA]</scope>
    <source>
        <strain evidence="5">ATCC 30045</strain>
    </source>
</reference>
<feature type="region of interest" description="Disordered" evidence="3">
    <location>
        <begin position="48"/>
        <end position="74"/>
    </location>
</feature>
<dbReference type="EMBL" id="BDQF01000009">
    <property type="protein sequence ID" value="GAW80639.1"/>
    <property type="molecule type" value="Genomic_DNA"/>
</dbReference>
<dbReference type="PANTHER" id="PTHR21549">
    <property type="entry name" value="MUTATED IN BLADDER CANCER 1"/>
    <property type="match status" value="1"/>
</dbReference>
<comment type="caution">
    <text evidence="4">The sequence shown here is derived from an EMBL/GenBank/DDBJ whole genome shotgun (WGS) entry which is preliminary data.</text>
</comment>
<dbReference type="OrthoDB" id="2152435at2759"/>